<protein>
    <submittedName>
        <fullName evidence="1">Uncharacterized protein</fullName>
    </submittedName>
</protein>
<evidence type="ECO:0000313" key="1">
    <source>
        <dbReference type="EMBL" id="KAG5626136.1"/>
    </source>
</evidence>
<accession>A0A9J6ANB6</accession>
<comment type="caution">
    <text evidence="1">The sequence shown here is derived from an EMBL/GenBank/DDBJ whole genome shotgun (WGS) entry which is preliminary data.</text>
</comment>
<gene>
    <name evidence="1" type="ORF">H5410_011354</name>
</gene>
<evidence type="ECO:0000313" key="2">
    <source>
        <dbReference type="Proteomes" id="UP000824120"/>
    </source>
</evidence>
<organism evidence="1 2">
    <name type="scientific">Solanum commersonii</name>
    <name type="common">Commerson's wild potato</name>
    <name type="synonym">Commerson's nightshade</name>
    <dbReference type="NCBI Taxonomy" id="4109"/>
    <lineage>
        <taxon>Eukaryota</taxon>
        <taxon>Viridiplantae</taxon>
        <taxon>Streptophyta</taxon>
        <taxon>Embryophyta</taxon>
        <taxon>Tracheophyta</taxon>
        <taxon>Spermatophyta</taxon>
        <taxon>Magnoliopsida</taxon>
        <taxon>eudicotyledons</taxon>
        <taxon>Gunneridae</taxon>
        <taxon>Pentapetalae</taxon>
        <taxon>asterids</taxon>
        <taxon>lamiids</taxon>
        <taxon>Solanales</taxon>
        <taxon>Solanaceae</taxon>
        <taxon>Solanoideae</taxon>
        <taxon>Solaneae</taxon>
        <taxon>Solanum</taxon>
    </lineage>
</organism>
<dbReference type="Proteomes" id="UP000824120">
    <property type="component" value="Chromosome 2"/>
</dbReference>
<keyword evidence="2" id="KW-1185">Reference proteome</keyword>
<proteinExistence type="predicted"/>
<sequence>MRKWKGLQKSETACQLLNSHHHVSLRARSFLHLREMRYKGSVSVTEGYIYKPVYKVDWQKLHTNKPTGK</sequence>
<dbReference type="EMBL" id="JACXVP010000002">
    <property type="protein sequence ID" value="KAG5626136.1"/>
    <property type="molecule type" value="Genomic_DNA"/>
</dbReference>
<reference evidence="1 2" key="1">
    <citation type="submission" date="2020-09" db="EMBL/GenBank/DDBJ databases">
        <title>De no assembly of potato wild relative species, Solanum commersonii.</title>
        <authorList>
            <person name="Cho K."/>
        </authorList>
    </citation>
    <scope>NUCLEOTIDE SEQUENCE [LARGE SCALE GENOMIC DNA]</scope>
    <source>
        <strain evidence="1">LZ3.2</strain>
        <tissue evidence="1">Leaf</tissue>
    </source>
</reference>
<dbReference type="AlphaFoldDB" id="A0A9J6ANB6"/>
<name>A0A9J6ANB6_SOLCO</name>